<feature type="region of interest" description="Disordered" evidence="1">
    <location>
        <begin position="16"/>
        <end position="51"/>
    </location>
</feature>
<feature type="non-terminal residue" evidence="2">
    <location>
        <position position="1"/>
    </location>
</feature>
<evidence type="ECO:0000313" key="3">
    <source>
        <dbReference type="Proteomes" id="UP000237105"/>
    </source>
</evidence>
<proteinExistence type="predicted"/>
<keyword evidence="3" id="KW-1185">Reference proteome</keyword>
<evidence type="ECO:0000256" key="1">
    <source>
        <dbReference type="SAM" id="MobiDB-lite"/>
    </source>
</evidence>
<protein>
    <submittedName>
        <fullName evidence="2">Uncharacterized protein</fullName>
    </submittedName>
</protein>
<comment type="caution">
    <text evidence="2">The sequence shown here is derived from an EMBL/GenBank/DDBJ whole genome shotgun (WGS) entry which is preliminary data.</text>
</comment>
<dbReference type="EMBL" id="JXTB01000020">
    <property type="protein sequence ID" value="PON76043.1"/>
    <property type="molecule type" value="Genomic_DNA"/>
</dbReference>
<feature type="compositionally biased region" description="Polar residues" evidence="1">
    <location>
        <begin position="37"/>
        <end position="51"/>
    </location>
</feature>
<gene>
    <name evidence="2" type="ORF">PanWU01x14_037590</name>
</gene>
<sequence length="51" mass="5405">PLSTLQSRGSRCAHLCGKETHGQSEPYLPNAGRLSNAPDNSHSTMLSPGSR</sequence>
<reference evidence="3" key="1">
    <citation type="submission" date="2016-06" db="EMBL/GenBank/DDBJ databases">
        <title>Parallel loss of symbiosis genes in relatives of nitrogen-fixing non-legume Parasponia.</title>
        <authorList>
            <person name="Van Velzen R."/>
            <person name="Holmer R."/>
            <person name="Bu F."/>
            <person name="Rutten L."/>
            <person name="Van Zeijl A."/>
            <person name="Liu W."/>
            <person name="Santuari L."/>
            <person name="Cao Q."/>
            <person name="Sharma T."/>
            <person name="Shen D."/>
            <person name="Roswanjaya Y."/>
            <person name="Wardhani T."/>
            <person name="Kalhor M.S."/>
            <person name="Jansen J."/>
            <person name="Van den Hoogen J."/>
            <person name="Gungor B."/>
            <person name="Hartog M."/>
            <person name="Hontelez J."/>
            <person name="Verver J."/>
            <person name="Yang W.-C."/>
            <person name="Schijlen E."/>
            <person name="Repin R."/>
            <person name="Schilthuizen M."/>
            <person name="Schranz E."/>
            <person name="Heidstra R."/>
            <person name="Miyata K."/>
            <person name="Fedorova E."/>
            <person name="Kohlen W."/>
            <person name="Bisseling T."/>
            <person name="Smit S."/>
            <person name="Geurts R."/>
        </authorList>
    </citation>
    <scope>NUCLEOTIDE SEQUENCE [LARGE SCALE GENOMIC DNA]</scope>
    <source>
        <strain evidence="3">cv. WU1-14</strain>
    </source>
</reference>
<dbReference type="Proteomes" id="UP000237105">
    <property type="component" value="Unassembled WGS sequence"/>
</dbReference>
<name>A0A2P5DRW9_PARAD</name>
<organism evidence="2 3">
    <name type="scientific">Parasponia andersonii</name>
    <name type="common">Sponia andersonii</name>
    <dbReference type="NCBI Taxonomy" id="3476"/>
    <lineage>
        <taxon>Eukaryota</taxon>
        <taxon>Viridiplantae</taxon>
        <taxon>Streptophyta</taxon>
        <taxon>Embryophyta</taxon>
        <taxon>Tracheophyta</taxon>
        <taxon>Spermatophyta</taxon>
        <taxon>Magnoliopsida</taxon>
        <taxon>eudicotyledons</taxon>
        <taxon>Gunneridae</taxon>
        <taxon>Pentapetalae</taxon>
        <taxon>rosids</taxon>
        <taxon>fabids</taxon>
        <taxon>Rosales</taxon>
        <taxon>Cannabaceae</taxon>
        <taxon>Parasponia</taxon>
    </lineage>
</organism>
<evidence type="ECO:0000313" key="2">
    <source>
        <dbReference type="EMBL" id="PON76043.1"/>
    </source>
</evidence>
<accession>A0A2P5DRW9</accession>
<dbReference type="AlphaFoldDB" id="A0A2P5DRW9"/>